<evidence type="ECO:0000313" key="1">
    <source>
        <dbReference type="EMBL" id="ATU21055.1"/>
    </source>
</evidence>
<accession>A0A2D3D7H0</accession>
<reference evidence="1 2" key="1">
    <citation type="submission" date="2016-11" db="EMBL/GenBank/DDBJ databases">
        <title>complete genome sequence of Bifidobacterium choerinum strain FMB-1.</title>
        <authorList>
            <person name="Park C.-S."/>
            <person name="Jung D.-H."/>
            <person name="Choi D.-S."/>
        </authorList>
    </citation>
    <scope>NUCLEOTIDE SEQUENCE [LARGE SCALE GENOMIC DNA]</scope>
    <source>
        <strain evidence="1 2">FMB-1</strain>
    </source>
</reference>
<sequence length="304" mass="33079">MGALGVAATRDGAGLTPMEHRHIIAAEYECDGIIDGLDVRGRADLTYQVTEGVALCQRSTADGMTLAYWPGGQSPVVSANTSSNPRIDCVWIRSNNEIEYHAEDDLYDHGNAVEIGVTQGEPASNPVAPSLPPNSTLVRRVRVPAGAASTQNVTVDGSVDYAVSKYTNGRTIGFTRLSNDFTFNSTNWTSYCRTQIMIPVDRMLRFELTCNPACDPPGGALDFKKYCELMVGFRIDGRQYGMNHYITCYGAWDDKYVTDRAECVRGTHDVDVIVKKGNGNAGVKFHGGVLPGFVLRVTDQGPVR</sequence>
<dbReference type="Proteomes" id="UP000229907">
    <property type="component" value="Chromosome"/>
</dbReference>
<organism evidence="1 2">
    <name type="scientific">Bifidobacterium choerinum</name>
    <dbReference type="NCBI Taxonomy" id="35760"/>
    <lineage>
        <taxon>Bacteria</taxon>
        <taxon>Bacillati</taxon>
        <taxon>Actinomycetota</taxon>
        <taxon>Actinomycetes</taxon>
        <taxon>Bifidobacteriales</taxon>
        <taxon>Bifidobacteriaceae</taxon>
        <taxon>Bifidobacterium</taxon>
    </lineage>
</organism>
<evidence type="ECO:0000313" key="2">
    <source>
        <dbReference type="Proteomes" id="UP000229907"/>
    </source>
</evidence>
<dbReference type="KEGG" id="bcho:BcFMB_09125"/>
<gene>
    <name evidence="1" type="ORF">BcFMB_09125</name>
</gene>
<name>A0A2D3D7H0_9BIFI</name>
<dbReference type="RefSeq" id="WP_051198736.1">
    <property type="nucleotide sequence ID" value="NZ_CP018044.1"/>
</dbReference>
<dbReference type="AlphaFoldDB" id="A0A2D3D7H0"/>
<dbReference type="EMBL" id="CP018044">
    <property type="protein sequence ID" value="ATU21055.1"/>
    <property type="molecule type" value="Genomic_DNA"/>
</dbReference>
<proteinExistence type="predicted"/>
<protein>
    <submittedName>
        <fullName evidence="1">Uncharacterized protein</fullName>
    </submittedName>
</protein>